<dbReference type="Gene3D" id="3.40.50.1820">
    <property type="entry name" value="alpha/beta hydrolase"/>
    <property type="match status" value="1"/>
</dbReference>
<evidence type="ECO:0000256" key="2">
    <source>
        <dbReference type="ARBA" id="ARBA00038334"/>
    </source>
</evidence>
<dbReference type="AlphaFoldDB" id="A0A6J0BVZ8"/>
<accession>A0A6J0BVZ8</accession>
<proteinExistence type="inferred from homology"/>
<dbReference type="GO" id="GO:0004301">
    <property type="term" value="F:epoxide hydrolase activity"/>
    <property type="evidence" value="ECO:0007669"/>
    <property type="project" value="UniProtKB-ARBA"/>
</dbReference>
<dbReference type="InterPro" id="IPR029058">
    <property type="entry name" value="AB_hydrolase_fold"/>
</dbReference>
<dbReference type="PANTHER" id="PTHR43329">
    <property type="entry name" value="EPOXIDE HYDROLASE"/>
    <property type="match status" value="1"/>
</dbReference>
<dbReference type="OrthoDB" id="408373at2759"/>
<dbReference type="Proteomes" id="UP000829291">
    <property type="component" value="Chromosome 5"/>
</dbReference>
<protein>
    <submittedName>
        <fullName evidence="5">Epoxide hydrolase 4</fullName>
    </submittedName>
</protein>
<dbReference type="KEGG" id="nlo:107223447"/>
<keyword evidence="4" id="KW-1185">Reference proteome</keyword>
<dbReference type="GeneID" id="107223447"/>
<organism evidence="5">
    <name type="scientific">Neodiprion lecontei</name>
    <name type="common">Redheaded pine sawfly</name>
    <dbReference type="NCBI Taxonomy" id="441921"/>
    <lineage>
        <taxon>Eukaryota</taxon>
        <taxon>Metazoa</taxon>
        <taxon>Ecdysozoa</taxon>
        <taxon>Arthropoda</taxon>
        <taxon>Hexapoda</taxon>
        <taxon>Insecta</taxon>
        <taxon>Pterygota</taxon>
        <taxon>Neoptera</taxon>
        <taxon>Endopterygota</taxon>
        <taxon>Hymenoptera</taxon>
        <taxon>Tenthredinoidea</taxon>
        <taxon>Diprionidae</taxon>
        <taxon>Diprioninae</taxon>
        <taxon>Neodiprion</taxon>
    </lineage>
</organism>
<comment type="similarity">
    <text evidence="2">Belongs to the AB hydrolase superfamily. Epoxide hydrolase family.</text>
</comment>
<dbReference type="Pfam" id="PF00561">
    <property type="entry name" value="Abhydrolase_1"/>
    <property type="match status" value="1"/>
</dbReference>
<dbReference type="RefSeq" id="XP_015518615.1">
    <property type="nucleotide sequence ID" value="XM_015663129.2"/>
</dbReference>
<dbReference type="InParanoid" id="A0A6J0BVZ8"/>
<dbReference type="PRINTS" id="PR00111">
    <property type="entry name" value="ABHYDROLASE"/>
</dbReference>
<reference evidence="5" key="1">
    <citation type="submission" date="2025-08" db="UniProtKB">
        <authorList>
            <consortium name="RefSeq"/>
        </authorList>
    </citation>
    <scope>IDENTIFICATION</scope>
    <source>
        <tissue evidence="5">Thorax and Abdomen</tissue>
    </source>
</reference>
<evidence type="ECO:0000313" key="5">
    <source>
        <dbReference type="RefSeq" id="XP_015518615.1"/>
    </source>
</evidence>
<dbReference type="SUPFAM" id="SSF53474">
    <property type="entry name" value="alpha/beta-Hydrolases"/>
    <property type="match status" value="1"/>
</dbReference>
<sequence length="400" mass="45916">MEDLKIVNISVWETTKLHFLTFVYGVYLIVKRFIKWAWNPNQFFVLQERDNPPLCLVDNSLGKHSYVKLKGVKLHYVEAGDRDKPLLLLLHGFPDCWLSWREQIPALAEHHRVIALDLKGFGDSDKPANRRAYRIETLLDELKQLILALGVKNCSIIGHDLGGLLGWYMVALHEELVYKFVAISSPHPNFYWEGFTGDSIFNDKWIHFSQLPFLPEIDALKEDLSIITDTYKHLQINQTDNEKNYVEAYKYSFSRKEDWTGAINYYRNLPFARINPKSPDQILTRTLLIIGNQDPKVSLENVVKSSEHCEKFSLKVICDAQHFPHQEKPDIVNQTILKFLIGTPSSVEKTANKNIVSSWLGSISSTVKYGNQMIDAVHKKTNGMVNGLPGKIRYMGQTPS</sequence>
<name>A0A6J0BVZ8_NEOLC</name>
<keyword evidence="1 5" id="KW-0378">Hydrolase</keyword>
<evidence type="ECO:0000259" key="3">
    <source>
        <dbReference type="Pfam" id="PF00561"/>
    </source>
</evidence>
<dbReference type="InterPro" id="IPR000639">
    <property type="entry name" value="Epox_hydrolase-like"/>
</dbReference>
<dbReference type="InterPro" id="IPR000073">
    <property type="entry name" value="AB_hydrolase_1"/>
</dbReference>
<dbReference type="PRINTS" id="PR00412">
    <property type="entry name" value="EPOXHYDRLASE"/>
</dbReference>
<evidence type="ECO:0000256" key="1">
    <source>
        <dbReference type="ARBA" id="ARBA00022801"/>
    </source>
</evidence>
<feature type="domain" description="AB hydrolase-1" evidence="3">
    <location>
        <begin position="85"/>
        <end position="329"/>
    </location>
</feature>
<gene>
    <name evidence="5" type="primary">LOC107223447</name>
</gene>
<evidence type="ECO:0000313" key="4">
    <source>
        <dbReference type="Proteomes" id="UP000829291"/>
    </source>
</evidence>